<feature type="coiled-coil region" evidence="1">
    <location>
        <begin position="84"/>
        <end position="212"/>
    </location>
</feature>
<dbReference type="Pfam" id="PF11283">
    <property type="entry name" value="DUF3084"/>
    <property type="match status" value="1"/>
</dbReference>
<accession>A0A2T5RT61</accession>
<sequence>MEIINAFVIIGAVVILSGLIAYIGDRIGMKMGKKRVSLFGLRPRYSSIIITIVTGILIAVLSVTILLAVYSELRQALFNINDVLTRLEYLNEELENRDQELAERDQELEARDQELSSLQQEIEAREEEITEKEAEIEAREEEIAKRDQEIAEVESELEELTQNRDQLQGRVDDLSAQREELESQVSELENQIAELEADYDELREVANQLQAGVIYYMGEDMVYQKGDIVYSDTLEGGRSEQETISALNRYLQAANQVAREKEIEVNEETGMALRLQTEDILNAARIIYNMEPGSRVIVSLVARVNVPKNDWLYANFQLYEDFKVFEQGQLISSREISAEQSSDEIETELEALLQDINEKAINQGLLPDNSGQVGSINFSQFYDLVNKVRSASGRVKVSIYADTDIWREDRLSDNLKFELEELTAQEAGSGEEDNNE</sequence>
<dbReference type="EMBL" id="QAXS01000001">
    <property type="protein sequence ID" value="PTW03524.1"/>
    <property type="molecule type" value="Genomic_DNA"/>
</dbReference>
<dbReference type="SUPFAM" id="SSF57997">
    <property type="entry name" value="Tropomyosin"/>
    <property type="match status" value="1"/>
</dbReference>
<evidence type="ECO:0008006" key="5">
    <source>
        <dbReference type="Google" id="ProtNLM"/>
    </source>
</evidence>
<dbReference type="RefSeq" id="WP_108137717.1">
    <property type="nucleotide sequence ID" value="NZ_QAXS01000001.1"/>
</dbReference>
<evidence type="ECO:0000256" key="2">
    <source>
        <dbReference type="SAM" id="Phobius"/>
    </source>
</evidence>
<evidence type="ECO:0000256" key="1">
    <source>
        <dbReference type="SAM" id="Coils"/>
    </source>
</evidence>
<dbReference type="Gene3D" id="1.10.287.1490">
    <property type="match status" value="1"/>
</dbReference>
<protein>
    <recommendedName>
        <fullName evidence="5">DUF3084 family protein</fullName>
    </recommendedName>
</protein>
<feature type="transmembrane region" description="Helical" evidence="2">
    <location>
        <begin position="45"/>
        <end position="70"/>
    </location>
</feature>
<dbReference type="PANTHER" id="PTHR23159">
    <property type="entry name" value="CENTROSOMAL PROTEIN 2"/>
    <property type="match status" value="1"/>
</dbReference>
<organism evidence="3 4">
    <name type="scientific">Halanaerobium saccharolyticum</name>
    <dbReference type="NCBI Taxonomy" id="43595"/>
    <lineage>
        <taxon>Bacteria</taxon>
        <taxon>Bacillati</taxon>
        <taxon>Bacillota</taxon>
        <taxon>Clostridia</taxon>
        <taxon>Halanaerobiales</taxon>
        <taxon>Halanaerobiaceae</taxon>
        <taxon>Halanaerobium</taxon>
    </lineage>
</organism>
<dbReference type="PANTHER" id="PTHR23159:SF31">
    <property type="entry name" value="CENTROSOME-ASSOCIATED PROTEIN CEP250 ISOFORM X1"/>
    <property type="match status" value="1"/>
</dbReference>
<dbReference type="Proteomes" id="UP000244089">
    <property type="component" value="Unassembled WGS sequence"/>
</dbReference>
<proteinExistence type="predicted"/>
<evidence type="ECO:0000313" key="3">
    <source>
        <dbReference type="EMBL" id="PTW03524.1"/>
    </source>
</evidence>
<feature type="transmembrane region" description="Helical" evidence="2">
    <location>
        <begin position="6"/>
        <end position="24"/>
    </location>
</feature>
<dbReference type="InterPro" id="IPR021435">
    <property type="entry name" value="DUF3084"/>
</dbReference>
<keyword evidence="2" id="KW-0812">Transmembrane</keyword>
<name>A0A2T5RT61_9FIRM</name>
<comment type="caution">
    <text evidence="3">The sequence shown here is derived from an EMBL/GenBank/DDBJ whole genome shotgun (WGS) entry which is preliminary data.</text>
</comment>
<keyword evidence="2" id="KW-0472">Membrane</keyword>
<dbReference type="OrthoDB" id="9812848at2"/>
<keyword evidence="1" id="KW-0175">Coiled coil</keyword>
<dbReference type="AlphaFoldDB" id="A0A2T5RT61"/>
<gene>
    <name evidence="3" type="ORF">C8C76_101165</name>
</gene>
<evidence type="ECO:0000313" key="4">
    <source>
        <dbReference type="Proteomes" id="UP000244089"/>
    </source>
</evidence>
<keyword evidence="2" id="KW-1133">Transmembrane helix</keyword>
<reference evidence="3 4" key="1">
    <citation type="submission" date="2018-04" db="EMBL/GenBank/DDBJ databases">
        <title>Subsurface microbial communities from deep shales in Ohio and West Virginia, USA.</title>
        <authorList>
            <person name="Wrighton K."/>
        </authorList>
    </citation>
    <scope>NUCLEOTIDE SEQUENCE [LARGE SCALE GENOMIC DNA]</scope>
    <source>
        <strain evidence="3 4">WC1</strain>
    </source>
</reference>